<keyword evidence="3 9" id="KW-1003">Cell membrane</keyword>
<reference evidence="10 11" key="1">
    <citation type="submission" date="2021-01" db="EMBL/GenBank/DDBJ databases">
        <title>Brevundimonas vitis sp. nov., an bacterium isolated from grape (Vitis vinifera).</title>
        <authorList>
            <person name="Jiang L."/>
            <person name="Lee J."/>
        </authorList>
    </citation>
    <scope>NUCLEOTIDE SEQUENCE [LARGE SCALE GENOMIC DNA]</scope>
    <source>
        <strain evidence="10 11">GRTSA-9</strain>
    </source>
</reference>
<feature type="binding site" evidence="9">
    <location>
        <position position="211"/>
    </location>
    <ligand>
        <name>substrate</name>
    </ligand>
</feature>
<keyword evidence="4 9" id="KW-0997">Cell inner membrane</keyword>
<evidence type="ECO:0000313" key="10">
    <source>
        <dbReference type="EMBL" id="QQQ19768.1"/>
    </source>
</evidence>
<comment type="subcellular location">
    <subcellularLocation>
        <location evidence="9">Cell inner membrane</location>
        <topology evidence="9">Peripheral membrane protein</topology>
        <orientation evidence="9">Cytoplasmic side</orientation>
    </subcellularLocation>
</comment>
<feature type="binding site" evidence="9">
    <location>
        <position position="63"/>
    </location>
    <ligand>
        <name>substrate</name>
    </ligand>
</feature>
<name>A0ABX7BSP4_9CAUL</name>
<comment type="catalytic activity">
    <reaction evidence="1 9">
        <text>adenosine 3',5'-bisphosphate + H2O = AMP + phosphate</text>
        <dbReference type="Rhea" id="RHEA:10040"/>
        <dbReference type="ChEBI" id="CHEBI:15377"/>
        <dbReference type="ChEBI" id="CHEBI:43474"/>
        <dbReference type="ChEBI" id="CHEBI:58343"/>
        <dbReference type="ChEBI" id="CHEBI:456215"/>
        <dbReference type="EC" id="3.1.3.7"/>
    </reaction>
</comment>
<feature type="binding site" evidence="9">
    <location>
        <position position="85"/>
    </location>
    <ligand>
        <name>Mg(2+)</name>
        <dbReference type="ChEBI" id="CHEBI:18420"/>
        <label>2</label>
    </ligand>
</feature>
<dbReference type="InterPro" id="IPR006240">
    <property type="entry name" value="CysQ"/>
</dbReference>
<gene>
    <name evidence="9 10" type="primary">cysQ</name>
    <name evidence="10" type="ORF">JIP62_06700</name>
</gene>
<dbReference type="PANTHER" id="PTHR43028">
    <property type="entry name" value="3'(2'),5'-BISPHOSPHATE NUCLEOTIDASE 1"/>
    <property type="match status" value="1"/>
</dbReference>
<evidence type="ECO:0000256" key="7">
    <source>
        <dbReference type="ARBA" id="ARBA00022842"/>
    </source>
</evidence>
<evidence type="ECO:0000256" key="8">
    <source>
        <dbReference type="ARBA" id="ARBA00023136"/>
    </source>
</evidence>
<dbReference type="PRINTS" id="PR00377">
    <property type="entry name" value="IMPHPHTASES"/>
</dbReference>
<dbReference type="EMBL" id="CP067977">
    <property type="protein sequence ID" value="QQQ19768.1"/>
    <property type="molecule type" value="Genomic_DNA"/>
</dbReference>
<dbReference type="PROSITE" id="PS00629">
    <property type="entry name" value="IMP_1"/>
    <property type="match status" value="1"/>
</dbReference>
<dbReference type="PANTHER" id="PTHR43028:SF5">
    <property type="entry name" value="3'(2'),5'-BISPHOSPHATE NUCLEOTIDASE 1"/>
    <property type="match status" value="1"/>
</dbReference>
<comment type="function">
    <text evidence="9">Converts adenosine-3',5'-bisphosphate (PAP) to AMP.</text>
</comment>
<dbReference type="EC" id="3.1.3.7" evidence="9"/>
<evidence type="ECO:0000256" key="1">
    <source>
        <dbReference type="ARBA" id="ARBA00001625"/>
    </source>
</evidence>
<proteinExistence type="inferred from homology"/>
<feature type="binding site" evidence="9">
    <location>
        <position position="82"/>
    </location>
    <ligand>
        <name>Mg(2+)</name>
        <dbReference type="ChEBI" id="CHEBI:18420"/>
        <label>2</label>
    </ligand>
</feature>
<dbReference type="PROSITE" id="PS00630">
    <property type="entry name" value="IMP_2"/>
    <property type="match status" value="1"/>
</dbReference>
<comment type="similarity">
    <text evidence="2 9">Belongs to the inositol monophosphatase superfamily. CysQ family.</text>
</comment>
<dbReference type="InterPro" id="IPR020550">
    <property type="entry name" value="Inositol_monophosphatase_CS"/>
</dbReference>
<dbReference type="SUPFAM" id="SSF56655">
    <property type="entry name" value="Carbohydrate phosphatase"/>
    <property type="match status" value="1"/>
</dbReference>
<dbReference type="Proteomes" id="UP000595448">
    <property type="component" value="Chromosome"/>
</dbReference>
<sequence length="268" mass="27729">MLDRLVAIASEAGAVILDIYGRADVGATDKGDGSPVTLADDAAEAVILAALARDFPDVPVVAEEAVAAGQCPDVGHRFFLVDPLDGTKEFISRNGEFTVNIALVEDGQPVAGVVYAPALGLMYAGDRNGARISRSDDGVFCDWTPLAASPAPAAGLKVVASRSHMGAETSDYLAGFEVADLVSAGSSLKLCKVAAGEADLYPRLGRTMAWDIAAGDAVLRAAGGMVRCMQGRPFSYHLSRVPGDTAFANPWFVASGAFDPADLKKPTA</sequence>
<feature type="binding site" evidence="9">
    <location>
        <position position="63"/>
    </location>
    <ligand>
        <name>Mg(2+)</name>
        <dbReference type="ChEBI" id="CHEBI:18420"/>
        <label>1</label>
    </ligand>
</feature>
<dbReference type="GO" id="GO:0008441">
    <property type="term" value="F:3'(2'),5'-bisphosphate nucleotidase activity"/>
    <property type="evidence" value="ECO:0007669"/>
    <property type="project" value="UniProtKB-EC"/>
</dbReference>
<feature type="binding site" evidence="9">
    <location>
        <position position="84"/>
    </location>
    <ligand>
        <name>Mg(2+)</name>
        <dbReference type="ChEBI" id="CHEBI:18420"/>
        <label>1</label>
    </ligand>
</feature>
<evidence type="ECO:0000256" key="6">
    <source>
        <dbReference type="ARBA" id="ARBA00022801"/>
    </source>
</evidence>
<dbReference type="CDD" id="cd01638">
    <property type="entry name" value="CysQ"/>
    <property type="match status" value="1"/>
</dbReference>
<dbReference type="InterPro" id="IPR000760">
    <property type="entry name" value="Inositol_monophosphatase-like"/>
</dbReference>
<keyword evidence="11" id="KW-1185">Reference proteome</keyword>
<organism evidence="10 11">
    <name type="scientific">Brevundimonas vitisensis</name>
    <dbReference type="NCBI Taxonomy" id="2800818"/>
    <lineage>
        <taxon>Bacteria</taxon>
        <taxon>Pseudomonadati</taxon>
        <taxon>Pseudomonadota</taxon>
        <taxon>Alphaproteobacteria</taxon>
        <taxon>Caulobacterales</taxon>
        <taxon>Caulobacteraceae</taxon>
        <taxon>Brevundimonas</taxon>
    </lineage>
</organism>
<feature type="binding site" evidence="9">
    <location>
        <position position="82"/>
    </location>
    <ligand>
        <name>Mg(2+)</name>
        <dbReference type="ChEBI" id="CHEBI:18420"/>
        <label>1</label>
    </ligand>
</feature>
<evidence type="ECO:0000256" key="9">
    <source>
        <dbReference type="HAMAP-Rule" id="MF_02095"/>
    </source>
</evidence>
<protein>
    <recommendedName>
        <fullName evidence="9">3'(2'),5'-bisphosphate nucleotidase CysQ</fullName>
        <ecNumber evidence="9">3.1.3.7</ecNumber>
    </recommendedName>
    <alternativeName>
        <fullName evidence="9">3'(2'),5-bisphosphonucleoside 3'(2')-phosphohydrolase</fullName>
    </alternativeName>
    <alternativeName>
        <fullName evidence="9">3'-phosphoadenosine 5'-phosphate phosphatase</fullName>
        <shortName evidence="9">PAP phosphatase</shortName>
    </alternativeName>
</protein>
<evidence type="ECO:0000256" key="5">
    <source>
        <dbReference type="ARBA" id="ARBA00022723"/>
    </source>
</evidence>
<feature type="binding site" evidence="9">
    <location>
        <begin position="84"/>
        <end position="87"/>
    </location>
    <ligand>
        <name>substrate</name>
    </ligand>
</feature>
<dbReference type="HAMAP" id="MF_02095">
    <property type="entry name" value="CysQ"/>
    <property type="match status" value="1"/>
</dbReference>
<dbReference type="Gene3D" id="3.40.190.80">
    <property type="match status" value="1"/>
</dbReference>
<keyword evidence="7 9" id="KW-0460">Magnesium</keyword>
<keyword evidence="8 9" id="KW-0472">Membrane</keyword>
<evidence type="ECO:0000313" key="11">
    <source>
        <dbReference type="Proteomes" id="UP000595448"/>
    </source>
</evidence>
<feature type="binding site" evidence="9">
    <location>
        <position position="211"/>
    </location>
    <ligand>
        <name>Mg(2+)</name>
        <dbReference type="ChEBI" id="CHEBI:18420"/>
        <label>2</label>
    </ligand>
</feature>
<evidence type="ECO:0000256" key="4">
    <source>
        <dbReference type="ARBA" id="ARBA00022519"/>
    </source>
</evidence>
<accession>A0ABX7BSP4</accession>
<dbReference type="NCBIfam" id="TIGR01331">
    <property type="entry name" value="bisphos_cysQ"/>
    <property type="match status" value="1"/>
</dbReference>
<dbReference type="InterPro" id="IPR020583">
    <property type="entry name" value="Inositol_monoP_metal-BS"/>
</dbReference>
<keyword evidence="6 9" id="KW-0378">Hydrolase</keyword>
<dbReference type="InterPro" id="IPR050725">
    <property type="entry name" value="CysQ/Inositol_MonoPase"/>
</dbReference>
<comment type="cofactor">
    <cofactor evidence="9">
        <name>Mg(2+)</name>
        <dbReference type="ChEBI" id="CHEBI:18420"/>
    </cofactor>
</comment>
<keyword evidence="5 9" id="KW-0479">Metal-binding</keyword>
<dbReference type="RefSeq" id="WP_201104165.1">
    <property type="nucleotide sequence ID" value="NZ_CP067977.1"/>
</dbReference>
<evidence type="ECO:0000256" key="3">
    <source>
        <dbReference type="ARBA" id="ARBA00022475"/>
    </source>
</evidence>
<dbReference type="Gene3D" id="3.30.540.10">
    <property type="entry name" value="Fructose-1,6-Bisphosphatase, subunit A, domain 1"/>
    <property type="match status" value="1"/>
</dbReference>
<evidence type="ECO:0000256" key="2">
    <source>
        <dbReference type="ARBA" id="ARBA00005289"/>
    </source>
</evidence>
<dbReference type="Pfam" id="PF00459">
    <property type="entry name" value="Inositol_P"/>
    <property type="match status" value="1"/>
</dbReference>